<dbReference type="Pfam" id="PF06953">
    <property type="entry name" value="ArsD"/>
    <property type="match status" value="1"/>
</dbReference>
<gene>
    <name evidence="1" type="primary">arsD</name>
    <name evidence="1" type="ORF">GBB84_04070</name>
</gene>
<proteinExistence type="predicted"/>
<reference evidence="1 2" key="1">
    <citation type="submission" date="2019-10" db="EMBL/GenBank/DDBJ databases">
        <title>Characterization of a new Citrobacter species.</title>
        <authorList>
            <person name="Goncalves Ribeiro T."/>
            <person name="Izdebski R."/>
            <person name="Urbanowicz P."/>
            <person name="Carmeli Y."/>
            <person name="Gniadkowski M."/>
            <person name="Peixe L."/>
        </authorList>
    </citation>
    <scope>NUCLEOTIDE SEQUENCE [LARGE SCALE GENOMIC DNA]</scope>
    <source>
        <strain evidence="1 2">NMI7905_11</strain>
    </source>
</reference>
<protein>
    <submittedName>
        <fullName evidence="1">Arsenite efflux transporter metallochaperone ArsD</fullName>
    </submittedName>
</protein>
<evidence type="ECO:0000313" key="2">
    <source>
        <dbReference type="Proteomes" id="UP000475079"/>
    </source>
</evidence>
<dbReference type="EMBL" id="WHIY01000002">
    <property type="protein sequence ID" value="MPQ50092.1"/>
    <property type="molecule type" value="Genomic_DNA"/>
</dbReference>
<evidence type="ECO:0000313" key="1">
    <source>
        <dbReference type="EMBL" id="MPQ50092.1"/>
    </source>
</evidence>
<dbReference type="GO" id="GO:0045892">
    <property type="term" value="P:negative regulation of DNA-templated transcription"/>
    <property type="evidence" value="ECO:0007669"/>
    <property type="project" value="InterPro"/>
</dbReference>
<dbReference type="SUPFAM" id="SSF52540">
    <property type="entry name" value="P-loop containing nucleoside triphosphate hydrolases"/>
    <property type="match status" value="1"/>
</dbReference>
<name>A0A6L5E3L2_9ENTR</name>
<sequence length="227" mass="24873">MKALTVFEPAMCCSTGVCGSDVDQVLVDFSADVQWLKGRGVQVERYNLAQQPMSFVQNEKAKAFLDASGAEGLPLLLLDGETVMAGRYPKRAELARWFGIPLDATGAYHREIAKKMGDKGHFTTPMMQLQDPERTNVLLVTLPETTPVLEAANLQADLERAGIHPWGWIINNSLAIAQTRSPLLCQRARQELSQIDAVKNQHANRIALVPVLATEPTGIEKLRALAG</sequence>
<dbReference type="AlphaFoldDB" id="A0A6L5E3L2"/>
<dbReference type="RefSeq" id="WP_152402206.1">
    <property type="nucleotide sequence ID" value="NZ_WHIY01000002.1"/>
</dbReference>
<dbReference type="NCBIfam" id="NF033727">
    <property type="entry name" value="chaperon_ArsD"/>
    <property type="match status" value="1"/>
</dbReference>
<dbReference type="Proteomes" id="UP000475079">
    <property type="component" value="Unassembled WGS sequence"/>
</dbReference>
<dbReference type="Gene3D" id="3.40.30.10">
    <property type="entry name" value="Glutaredoxin"/>
    <property type="match status" value="1"/>
</dbReference>
<accession>A0A6L5E3L2</accession>
<dbReference type="InterPro" id="IPR010712">
    <property type="entry name" value="Arsenical-R_ArsD"/>
</dbReference>
<organism evidence="1 2">
    <name type="scientific">Citrobacter telavivensis</name>
    <dbReference type="NCBI Taxonomy" id="2653932"/>
    <lineage>
        <taxon>Bacteria</taxon>
        <taxon>Pseudomonadati</taxon>
        <taxon>Pseudomonadota</taxon>
        <taxon>Gammaproteobacteria</taxon>
        <taxon>Enterobacterales</taxon>
        <taxon>Enterobacteriaceae</taxon>
        <taxon>Citrobacter</taxon>
    </lineage>
</organism>
<dbReference type="InterPro" id="IPR027417">
    <property type="entry name" value="P-loop_NTPase"/>
</dbReference>
<keyword evidence="2" id="KW-1185">Reference proteome</keyword>
<comment type="caution">
    <text evidence="1">The sequence shown here is derived from an EMBL/GenBank/DDBJ whole genome shotgun (WGS) entry which is preliminary data.</text>
</comment>
<dbReference type="GO" id="GO:0046685">
    <property type="term" value="P:response to arsenic-containing substance"/>
    <property type="evidence" value="ECO:0007669"/>
    <property type="project" value="InterPro"/>
</dbReference>
<dbReference type="Gene3D" id="3.40.50.300">
    <property type="entry name" value="P-loop containing nucleotide triphosphate hydrolases"/>
    <property type="match status" value="1"/>
</dbReference>
<dbReference type="GO" id="GO:0003677">
    <property type="term" value="F:DNA binding"/>
    <property type="evidence" value="ECO:0007669"/>
    <property type="project" value="InterPro"/>
</dbReference>